<feature type="domain" description="CBS" evidence="8">
    <location>
        <begin position="337"/>
        <end position="392"/>
    </location>
</feature>
<evidence type="ECO:0000256" key="3">
    <source>
        <dbReference type="ARBA" id="ARBA00022898"/>
    </source>
</evidence>
<dbReference type="InterPro" id="IPR050214">
    <property type="entry name" value="Cys_Synth/Cystath_Beta-Synth"/>
</dbReference>
<evidence type="ECO:0000256" key="7">
    <source>
        <dbReference type="PROSITE-ProRule" id="PRU00703"/>
    </source>
</evidence>
<dbReference type="InterPro" id="IPR000644">
    <property type="entry name" value="CBS_dom"/>
</dbReference>
<evidence type="ECO:0000256" key="5">
    <source>
        <dbReference type="ARBA" id="ARBA00078257"/>
    </source>
</evidence>
<keyword evidence="7" id="KW-0129">CBS domain</keyword>
<dbReference type="RefSeq" id="WP_085274653.1">
    <property type="nucleotide sequence ID" value="NZ_FXAG01000001.1"/>
</dbReference>
<evidence type="ECO:0000256" key="6">
    <source>
        <dbReference type="ARBA" id="ARBA00079153"/>
    </source>
</evidence>
<dbReference type="Gene3D" id="3.40.50.1100">
    <property type="match status" value="2"/>
</dbReference>
<keyword evidence="3" id="KW-0663">Pyridoxal phosphate</keyword>
<evidence type="ECO:0000256" key="1">
    <source>
        <dbReference type="ARBA" id="ARBA00001933"/>
    </source>
</evidence>
<comment type="similarity">
    <text evidence="2">Belongs to the cysteine synthase/cystathionine beta-synthase family.</text>
</comment>
<dbReference type="InterPro" id="IPR001926">
    <property type="entry name" value="TrpB-like_PALP"/>
</dbReference>
<dbReference type="Gene3D" id="3.10.580.10">
    <property type="entry name" value="CBS-domain"/>
    <property type="match status" value="1"/>
</dbReference>
<gene>
    <name evidence="9" type="ORF">SAMN02745746_00272</name>
</gene>
<dbReference type="FunFam" id="3.40.50.1100:FF:000003">
    <property type="entry name" value="Cystathionine beta-synthase"/>
    <property type="match status" value="1"/>
</dbReference>
<evidence type="ECO:0000259" key="8">
    <source>
        <dbReference type="PROSITE" id="PS51371"/>
    </source>
</evidence>
<dbReference type="PROSITE" id="PS00901">
    <property type="entry name" value="CYS_SYNTHASE"/>
    <property type="match status" value="1"/>
</dbReference>
<evidence type="ECO:0000313" key="10">
    <source>
        <dbReference type="Proteomes" id="UP000192920"/>
    </source>
</evidence>
<dbReference type="PROSITE" id="PS51371">
    <property type="entry name" value="CBS"/>
    <property type="match status" value="1"/>
</dbReference>
<evidence type="ECO:0000256" key="4">
    <source>
        <dbReference type="ARBA" id="ARBA00072081"/>
    </source>
</evidence>
<dbReference type="EMBL" id="FXAG01000001">
    <property type="protein sequence ID" value="SME94636.1"/>
    <property type="molecule type" value="Genomic_DNA"/>
</dbReference>
<organism evidence="9 10">
    <name type="scientific">Pseudogulbenkiania subflava DSM 22618</name>
    <dbReference type="NCBI Taxonomy" id="1123014"/>
    <lineage>
        <taxon>Bacteria</taxon>
        <taxon>Pseudomonadati</taxon>
        <taxon>Pseudomonadota</taxon>
        <taxon>Betaproteobacteria</taxon>
        <taxon>Neisseriales</taxon>
        <taxon>Chromobacteriaceae</taxon>
        <taxon>Pseudogulbenkiania</taxon>
    </lineage>
</organism>
<name>A0A1Y6BAW3_9NEIS</name>
<dbReference type="SUPFAM" id="SSF53686">
    <property type="entry name" value="Tryptophan synthase beta subunit-like PLP-dependent enzymes"/>
    <property type="match status" value="1"/>
</dbReference>
<dbReference type="Proteomes" id="UP000192920">
    <property type="component" value="Unassembled WGS sequence"/>
</dbReference>
<protein>
    <recommendedName>
        <fullName evidence="4">Cysteine synthase B</fullName>
    </recommendedName>
    <alternativeName>
        <fullName evidence="5">O-acetylserine (thiol)-lyase B</fullName>
    </alternativeName>
    <alternativeName>
        <fullName evidence="6">O-acetylserine sulfhydrylase B</fullName>
    </alternativeName>
</protein>
<dbReference type="FunFam" id="3.40.50.1100:FF:000118">
    <property type="entry name" value="Related to CYS4-cystathionine beta-synthase"/>
    <property type="match status" value="1"/>
</dbReference>
<dbReference type="InterPro" id="IPR001216">
    <property type="entry name" value="P-phosphate_BS"/>
</dbReference>
<dbReference type="PANTHER" id="PTHR10314">
    <property type="entry name" value="CYSTATHIONINE BETA-SYNTHASE"/>
    <property type="match status" value="1"/>
</dbReference>
<dbReference type="SUPFAM" id="SSF54631">
    <property type="entry name" value="CBS-domain pair"/>
    <property type="match status" value="1"/>
</dbReference>
<proteinExistence type="inferred from homology"/>
<dbReference type="Pfam" id="PF00571">
    <property type="entry name" value="CBS"/>
    <property type="match status" value="1"/>
</dbReference>
<keyword evidence="10" id="KW-1185">Reference proteome</keyword>
<dbReference type="STRING" id="1123014.SAMN02745746_00272"/>
<dbReference type="CDD" id="cd01561">
    <property type="entry name" value="CBS_like"/>
    <property type="match status" value="1"/>
</dbReference>
<dbReference type="AlphaFoldDB" id="A0A1Y6BAW3"/>
<dbReference type="SMART" id="SM00116">
    <property type="entry name" value="CBS"/>
    <property type="match status" value="1"/>
</dbReference>
<sequence length="452" mass="48970">MKYESILDAIGHTPLVRLNRLAPPQGALYAKLEFMNPGGSVKDRIGQFMVGEAERRGEITPGGTIVECTSGNTGMGLAMFAAARGYRTVFTIADKQSREKIDMLRAMGAEVIVCPTDVPPDHPRQYIEVARQLAAEIPGAFLCNQYHNPDNTQAHYVSTGPEIWHDTAGKITHFVCCMGTCGTISGIGRYLKEQNPAVQVIGVDPEGSILYDLFHSGREVEPHVYQLEGIGEDFVPGALDWSVIDDVVQVNDKDSFLMARTLARSEGIFAGGSSGAAMLGAQQVARRLGPDDLMVVLLPDGGRQYLGKIYNDDWMRANGHLEARPGRTVADVLRAKPSRRLATAAPADALRDALQRMRDLPCAQLPVFDGDALLGTLYRQDLIDALLAGKALDALIVRELLREPLPVLAADAPFDEVARRVPSQVPALLVHTGAGYDIVTQGDLLRALTATH</sequence>
<evidence type="ECO:0000256" key="2">
    <source>
        <dbReference type="ARBA" id="ARBA00007103"/>
    </source>
</evidence>
<dbReference type="GO" id="GO:0016765">
    <property type="term" value="F:transferase activity, transferring alkyl or aryl (other than methyl) groups"/>
    <property type="evidence" value="ECO:0007669"/>
    <property type="project" value="UniProtKB-ARBA"/>
</dbReference>
<dbReference type="InterPro" id="IPR036052">
    <property type="entry name" value="TrpB-like_PALP_sf"/>
</dbReference>
<evidence type="ECO:0000313" key="9">
    <source>
        <dbReference type="EMBL" id="SME94636.1"/>
    </source>
</evidence>
<comment type="cofactor">
    <cofactor evidence="1">
        <name>pyridoxal 5'-phosphate</name>
        <dbReference type="ChEBI" id="CHEBI:597326"/>
    </cofactor>
</comment>
<dbReference type="InterPro" id="IPR046342">
    <property type="entry name" value="CBS_dom_sf"/>
</dbReference>
<accession>A0A1Y6BAW3</accession>
<reference evidence="10" key="1">
    <citation type="submission" date="2017-04" db="EMBL/GenBank/DDBJ databases">
        <authorList>
            <person name="Varghese N."/>
            <person name="Submissions S."/>
        </authorList>
    </citation>
    <scope>NUCLEOTIDE SEQUENCE [LARGE SCALE GENOMIC DNA]</scope>
    <source>
        <strain evidence="10">DSM 22618</strain>
    </source>
</reference>
<dbReference type="GO" id="GO:0006535">
    <property type="term" value="P:cysteine biosynthetic process from serine"/>
    <property type="evidence" value="ECO:0007669"/>
    <property type="project" value="InterPro"/>
</dbReference>
<dbReference type="CDD" id="cd02205">
    <property type="entry name" value="CBS_pair_SF"/>
    <property type="match status" value="1"/>
</dbReference>
<dbReference type="Pfam" id="PF00291">
    <property type="entry name" value="PALP"/>
    <property type="match status" value="1"/>
</dbReference>